<dbReference type="RefSeq" id="WP_161028508.1">
    <property type="nucleotide sequence ID" value="NZ_WWCJ01000032.1"/>
</dbReference>
<comment type="caution">
    <text evidence="1">The sequence shown here is derived from an EMBL/GenBank/DDBJ whole genome shotgun (WGS) entry which is preliminary data.</text>
</comment>
<name>A0A6N9HQ74_9BURK</name>
<organism evidence="1 2">
    <name type="scientific">Pseudoduganella guangdongensis</name>
    <dbReference type="NCBI Taxonomy" id="2692179"/>
    <lineage>
        <taxon>Bacteria</taxon>
        <taxon>Pseudomonadati</taxon>
        <taxon>Pseudomonadota</taxon>
        <taxon>Betaproteobacteria</taxon>
        <taxon>Burkholderiales</taxon>
        <taxon>Oxalobacteraceae</taxon>
        <taxon>Telluria group</taxon>
        <taxon>Pseudoduganella</taxon>
    </lineage>
</organism>
<proteinExistence type="predicted"/>
<dbReference type="AlphaFoldDB" id="A0A6N9HQ74"/>
<reference evidence="1 2" key="1">
    <citation type="submission" date="2019-12" db="EMBL/GenBank/DDBJ databases">
        <title>Novel species isolated from a subtropical stream in China.</title>
        <authorList>
            <person name="Lu H."/>
        </authorList>
    </citation>
    <scope>NUCLEOTIDE SEQUENCE [LARGE SCALE GENOMIC DNA]</scope>
    <source>
        <strain evidence="1 2">DS3</strain>
    </source>
</reference>
<sequence length="102" mass="11115">MQTLEIGTANLDVDMRTYESFEDAKLLAQEILSNRLDANVGCALIASTAAKLGYPKSLEIFFALAHDQSGHERVGISAVDCVDDIFVACRVLLESSINEHDV</sequence>
<dbReference type="EMBL" id="WWCJ01000032">
    <property type="protein sequence ID" value="MYN05566.1"/>
    <property type="molecule type" value="Genomic_DNA"/>
</dbReference>
<keyword evidence="2" id="KW-1185">Reference proteome</keyword>
<evidence type="ECO:0000313" key="1">
    <source>
        <dbReference type="EMBL" id="MYN05566.1"/>
    </source>
</evidence>
<protein>
    <submittedName>
        <fullName evidence="1">Uncharacterized protein</fullName>
    </submittedName>
</protein>
<dbReference type="Proteomes" id="UP000448575">
    <property type="component" value="Unassembled WGS sequence"/>
</dbReference>
<evidence type="ECO:0000313" key="2">
    <source>
        <dbReference type="Proteomes" id="UP000448575"/>
    </source>
</evidence>
<gene>
    <name evidence="1" type="ORF">GTP41_26085</name>
</gene>
<accession>A0A6N9HQ74</accession>